<name>A0A6A7AVY6_9PLEO</name>
<protein>
    <submittedName>
        <fullName evidence="1">Uncharacterized protein</fullName>
    </submittedName>
</protein>
<dbReference type="AlphaFoldDB" id="A0A6A7AVY6"/>
<gene>
    <name evidence="1" type="ORF">T440DRAFT_233323</name>
</gene>
<reference evidence="1" key="1">
    <citation type="submission" date="2020-01" db="EMBL/GenBank/DDBJ databases">
        <authorList>
            <consortium name="DOE Joint Genome Institute"/>
            <person name="Haridas S."/>
            <person name="Albert R."/>
            <person name="Binder M."/>
            <person name="Bloem J."/>
            <person name="Labutti K."/>
            <person name="Salamov A."/>
            <person name="Andreopoulos B."/>
            <person name="Baker S.E."/>
            <person name="Barry K."/>
            <person name="Bills G."/>
            <person name="Bluhm B.H."/>
            <person name="Cannon C."/>
            <person name="Castanera R."/>
            <person name="Culley D.E."/>
            <person name="Daum C."/>
            <person name="Ezra D."/>
            <person name="Gonzalez J.B."/>
            <person name="Henrissat B."/>
            <person name="Kuo A."/>
            <person name="Liang C."/>
            <person name="Lipzen A."/>
            <person name="Lutzoni F."/>
            <person name="Magnuson J."/>
            <person name="Mondo S."/>
            <person name="Nolan M."/>
            <person name="Ohm R."/>
            <person name="Pangilinan J."/>
            <person name="Park H.-J."/>
            <person name="Ramirez L."/>
            <person name="Alfaro M."/>
            <person name="Sun H."/>
            <person name="Tritt A."/>
            <person name="Yoshinaga Y."/>
            <person name="Zwiers L.-H."/>
            <person name="Turgeon B.G."/>
            <person name="Goodwin S.B."/>
            <person name="Spatafora J.W."/>
            <person name="Crous P.W."/>
            <person name="Grigoriev I.V."/>
        </authorList>
    </citation>
    <scope>NUCLEOTIDE SEQUENCE</scope>
    <source>
        <strain evidence="1">IPT5</strain>
    </source>
</reference>
<keyword evidence="2" id="KW-1185">Reference proteome</keyword>
<dbReference type="EMBL" id="MU006336">
    <property type="protein sequence ID" value="KAF2846349.1"/>
    <property type="molecule type" value="Genomic_DNA"/>
</dbReference>
<accession>A0A6A7AVY6</accession>
<evidence type="ECO:0000313" key="2">
    <source>
        <dbReference type="Proteomes" id="UP000799423"/>
    </source>
</evidence>
<sequence length="121" mass="14244">MISGLVPQWQQRNRRTILESLHILDHTCPQDTCLPIFDSTLDLILSLVLVIRLYYVNCSRIDQDQRSPPREVRHMIFEYIIALDNQHRVYSFRWPEFDTIAHLTRTRCVCSWIASGGNSTK</sequence>
<dbReference type="Proteomes" id="UP000799423">
    <property type="component" value="Unassembled WGS sequence"/>
</dbReference>
<evidence type="ECO:0000313" key="1">
    <source>
        <dbReference type="EMBL" id="KAF2846349.1"/>
    </source>
</evidence>
<proteinExistence type="predicted"/>
<organism evidence="1 2">
    <name type="scientific">Plenodomus tracheiphilus IPT5</name>
    <dbReference type="NCBI Taxonomy" id="1408161"/>
    <lineage>
        <taxon>Eukaryota</taxon>
        <taxon>Fungi</taxon>
        <taxon>Dikarya</taxon>
        <taxon>Ascomycota</taxon>
        <taxon>Pezizomycotina</taxon>
        <taxon>Dothideomycetes</taxon>
        <taxon>Pleosporomycetidae</taxon>
        <taxon>Pleosporales</taxon>
        <taxon>Pleosporineae</taxon>
        <taxon>Leptosphaeriaceae</taxon>
        <taxon>Plenodomus</taxon>
    </lineage>
</organism>